<dbReference type="InterPro" id="IPR052709">
    <property type="entry name" value="Transposase-MT_Hybrid"/>
</dbReference>
<evidence type="ECO:0000313" key="3">
    <source>
        <dbReference type="WBParaSite" id="MBELARI_LOCUS7173"/>
    </source>
</evidence>
<evidence type="ECO:0000313" key="2">
    <source>
        <dbReference type="Proteomes" id="UP000887575"/>
    </source>
</evidence>
<dbReference type="GO" id="GO:0035861">
    <property type="term" value="C:site of double-strand break"/>
    <property type="evidence" value="ECO:0007669"/>
    <property type="project" value="TreeGrafter"/>
</dbReference>
<protein>
    <recommendedName>
        <fullName evidence="1">Protein kinase domain-containing protein</fullName>
    </recommendedName>
</protein>
<feature type="domain" description="Protein kinase" evidence="1">
    <location>
        <begin position="1"/>
        <end position="184"/>
    </location>
</feature>
<dbReference type="GO" id="GO:0000793">
    <property type="term" value="C:condensed chromosome"/>
    <property type="evidence" value="ECO:0007669"/>
    <property type="project" value="TreeGrafter"/>
</dbReference>
<name>A0AAF3FJW4_9BILA</name>
<dbReference type="PROSITE" id="PS50011">
    <property type="entry name" value="PROTEIN_KINASE_DOM"/>
    <property type="match status" value="1"/>
</dbReference>
<dbReference type="GO" id="GO:0046975">
    <property type="term" value="F:histone H3K36 methyltransferase activity"/>
    <property type="evidence" value="ECO:0007669"/>
    <property type="project" value="TreeGrafter"/>
</dbReference>
<dbReference type="GO" id="GO:0000729">
    <property type="term" value="P:DNA double-strand break processing"/>
    <property type="evidence" value="ECO:0007669"/>
    <property type="project" value="TreeGrafter"/>
</dbReference>
<organism evidence="2 3">
    <name type="scientific">Mesorhabditis belari</name>
    <dbReference type="NCBI Taxonomy" id="2138241"/>
    <lineage>
        <taxon>Eukaryota</taxon>
        <taxon>Metazoa</taxon>
        <taxon>Ecdysozoa</taxon>
        <taxon>Nematoda</taxon>
        <taxon>Chromadorea</taxon>
        <taxon>Rhabditida</taxon>
        <taxon>Rhabditina</taxon>
        <taxon>Rhabditomorpha</taxon>
        <taxon>Rhabditoidea</taxon>
        <taxon>Rhabditidae</taxon>
        <taxon>Mesorhabditinae</taxon>
        <taxon>Mesorhabditis</taxon>
    </lineage>
</organism>
<dbReference type="Gene3D" id="1.10.510.10">
    <property type="entry name" value="Transferase(Phosphotransferase) domain 1"/>
    <property type="match status" value="1"/>
</dbReference>
<dbReference type="GO" id="GO:0015074">
    <property type="term" value="P:DNA integration"/>
    <property type="evidence" value="ECO:0007669"/>
    <property type="project" value="TreeGrafter"/>
</dbReference>
<dbReference type="Proteomes" id="UP000887575">
    <property type="component" value="Unassembled WGS sequence"/>
</dbReference>
<dbReference type="GO" id="GO:0003690">
    <property type="term" value="F:double-stranded DNA binding"/>
    <property type="evidence" value="ECO:0007669"/>
    <property type="project" value="TreeGrafter"/>
</dbReference>
<dbReference type="InterPro" id="IPR001888">
    <property type="entry name" value="Transposase_1"/>
</dbReference>
<keyword evidence="2" id="KW-1185">Reference proteome</keyword>
<dbReference type="GO" id="GO:0005634">
    <property type="term" value="C:nucleus"/>
    <property type="evidence" value="ECO:0007669"/>
    <property type="project" value="TreeGrafter"/>
</dbReference>
<dbReference type="GO" id="GO:0044547">
    <property type="term" value="F:DNA topoisomerase binding"/>
    <property type="evidence" value="ECO:0007669"/>
    <property type="project" value="TreeGrafter"/>
</dbReference>
<dbReference type="Gene3D" id="3.30.420.10">
    <property type="entry name" value="Ribonuclease H-like superfamily/Ribonuclease H"/>
    <property type="match status" value="1"/>
</dbReference>
<dbReference type="InterPro" id="IPR036397">
    <property type="entry name" value="RNaseH_sf"/>
</dbReference>
<dbReference type="GO" id="GO:0044774">
    <property type="term" value="P:mitotic DNA integrity checkpoint signaling"/>
    <property type="evidence" value="ECO:0007669"/>
    <property type="project" value="TreeGrafter"/>
</dbReference>
<dbReference type="GO" id="GO:0004672">
    <property type="term" value="F:protein kinase activity"/>
    <property type="evidence" value="ECO:0007669"/>
    <property type="project" value="InterPro"/>
</dbReference>
<dbReference type="GO" id="GO:0042800">
    <property type="term" value="F:histone H3K4 methyltransferase activity"/>
    <property type="evidence" value="ECO:0007669"/>
    <property type="project" value="TreeGrafter"/>
</dbReference>
<dbReference type="GO" id="GO:0006303">
    <property type="term" value="P:double-strand break repair via nonhomologous end joining"/>
    <property type="evidence" value="ECO:0007669"/>
    <property type="project" value="TreeGrafter"/>
</dbReference>
<evidence type="ECO:0000259" key="1">
    <source>
        <dbReference type="PROSITE" id="PS50011"/>
    </source>
</evidence>
<accession>A0AAF3FJW4</accession>
<reference evidence="3" key="1">
    <citation type="submission" date="2024-02" db="UniProtKB">
        <authorList>
            <consortium name="WormBaseParasite"/>
        </authorList>
    </citation>
    <scope>IDENTIFICATION</scope>
</reference>
<dbReference type="AlphaFoldDB" id="A0AAF3FJW4"/>
<dbReference type="GO" id="GO:0000014">
    <property type="term" value="F:single-stranded DNA endodeoxyribonuclease activity"/>
    <property type="evidence" value="ECO:0007669"/>
    <property type="project" value="TreeGrafter"/>
</dbReference>
<dbReference type="InterPro" id="IPR011009">
    <property type="entry name" value="Kinase-like_dom_sf"/>
</dbReference>
<dbReference type="InterPro" id="IPR000719">
    <property type="entry name" value="Prot_kinase_dom"/>
</dbReference>
<dbReference type="GO" id="GO:0005524">
    <property type="term" value="F:ATP binding"/>
    <property type="evidence" value="ECO:0007669"/>
    <property type="project" value="InterPro"/>
</dbReference>
<dbReference type="GO" id="GO:0003697">
    <property type="term" value="F:single-stranded DNA binding"/>
    <property type="evidence" value="ECO:0007669"/>
    <property type="project" value="TreeGrafter"/>
</dbReference>
<dbReference type="PANTHER" id="PTHR46060">
    <property type="entry name" value="MARINER MOS1 TRANSPOSASE-LIKE PROTEIN"/>
    <property type="match status" value="1"/>
</dbReference>
<dbReference type="Pfam" id="PF00069">
    <property type="entry name" value="Pkinase"/>
    <property type="match status" value="1"/>
</dbReference>
<dbReference type="PANTHER" id="PTHR46060:SF2">
    <property type="entry name" value="HISTONE-LYSINE N-METHYLTRANSFERASE SETMAR"/>
    <property type="match status" value="1"/>
</dbReference>
<dbReference type="Pfam" id="PF01359">
    <property type="entry name" value="Transposase_1"/>
    <property type="match status" value="1"/>
</dbReference>
<dbReference type="SUPFAM" id="SSF56112">
    <property type="entry name" value="Protein kinase-like (PK-like)"/>
    <property type="match status" value="1"/>
</dbReference>
<proteinExistence type="predicted"/>
<dbReference type="WBParaSite" id="MBELARI_LOCUS7173">
    <property type="protein sequence ID" value="MBELARI_LOCUS7173"/>
    <property type="gene ID" value="MBELARI_LOCUS7173"/>
</dbReference>
<dbReference type="GO" id="GO:0031297">
    <property type="term" value="P:replication fork processing"/>
    <property type="evidence" value="ECO:0007669"/>
    <property type="project" value="TreeGrafter"/>
</dbReference>
<sequence length="333" mass="38483">MPNTPTRFERCSFGRPDFSRACIFVDEHFVLKIGDFGRSIIKGEESKSRSVTGTPRYLPPPAKTDDHLKNSHLNDVYSLGLVVWEMIVRKLVFSEYQVGDGPFNQHEFSADAPMGNLAPLETPKCPGFQELAEIVEKRTNRFKCLRKFQNSKSLAFSYIDQLVLTEKAPKPTPKPDIHGKKVMLCVWWNSKGLVYFEVLDSGQTVTANLYQGQLDRVDQALRRQGVDMVSTKFLHDNARPHVAKIIQQKIEEMGWEVLPHPPYSPDLAPSDYHLFRSMHHSLAEKKFKNRDEVQIWVSNFFESQPVEFFKKDIHSLRERWRQVIDADGEYLLD</sequence>